<organism evidence="2 3">
    <name type="scientific">Necator americanus</name>
    <name type="common">Human hookworm</name>
    <dbReference type="NCBI Taxonomy" id="51031"/>
    <lineage>
        <taxon>Eukaryota</taxon>
        <taxon>Metazoa</taxon>
        <taxon>Ecdysozoa</taxon>
        <taxon>Nematoda</taxon>
        <taxon>Chromadorea</taxon>
        <taxon>Rhabditida</taxon>
        <taxon>Rhabditina</taxon>
        <taxon>Rhabditomorpha</taxon>
        <taxon>Strongyloidea</taxon>
        <taxon>Ancylostomatidae</taxon>
        <taxon>Bunostominae</taxon>
        <taxon>Necator</taxon>
    </lineage>
</organism>
<gene>
    <name evidence="2" type="primary">Necator_chrI.g4147</name>
    <name evidence="2" type="ORF">RB195_008018</name>
</gene>
<evidence type="ECO:0000313" key="3">
    <source>
        <dbReference type="Proteomes" id="UP001303046"/>
    </source>
</evidence>
<name>A0ABR1C3D1_NECAM</name>
<reference evidence="2 3" key="1">
    <citation type="submission" date="2023-08" db="EMBL/GenBank/DDBJ databases">
        <title>A Necator americanus chromosomal reference genome.</title>
        <authorList>
            <person name="Ilik V."/>
            <person name="Petrzelkova K.J."/>
            <person name="Pardy F."/>
            <person name="Fuh T."/>
            <person name="Niatou-Singa F.S."/>
            <person name="Gouil Q."/>
            <person name="Baker L."/>
            <person name="Ritchie M.E."/>
            <person name="Jex A.R."/>
            <person name="Gazzola D."/>
            <person name="Li H."/>
            <person name="Toshio Fujiwara R."/>
            <person name="Zhan B."/>
            <person name="Aroian R.V."/>
            <person name="Pafco B."/>
            <person name="Schwarz E.M."/>
        </authorList>
    </citation>
    <scope>NUCLEOTIDE SEQUENCE [LARGE SCALE GENOMIC DNA]</scope>
    <source>
        <strain evidence="2 3">Aroian</strain>
        <tissue evidence="2">Whole animal</tissue>
    </source>
</reference>
<evidence type="ECO:0000313" key="2">
    <source>
        <dbReference type="EMBL" id="KAK6731913.1"/>
    </source>
</evidence>
<sequence length="195" mass="22323">MDGEDVMMISVEETPGTSNDEPHETSVSPRRSSDLHRSEDEFGMDQPSTSELKLTMQPTRYPDAYLQEILLSSPAHLFSCGLLPPEHLTASWEQWLCYLASSLTPHQWQSYWAAHAAVFGLGALPVHLCSFFNRPMVRDEVVDRRHLEYEVLDKSISCSYIGLRKLMVKYDNFERRTLRLCARAADEMSQLNAVR</sequence>
<protein>
    <submittedName>
        <fullName evidence="2">Uncharacterized protein</fullName>
    </submittedName>
</protein>
<proteinExistence type="predicted"/>
<keyword evidence="3" id="KW-1185">Reference proteome</keyword>
<dbReference type="EMBL" id="JAVFWL010000001">
    <property type="protein sequence ID" value="KAK6731913.1"/>
    <property type="molecule type" value="Genomic_DNA"/>
</dbReference>
<evidence type="ECO:0000256" key="1">
    <source>
        <dbReference type="SAM" id="MobiDB-lite"/>
    </source>
</evidence>
<feature type="compositionally biased region" description="Basic and acidic residues" evidence="1">
    <location>
        <begin position="31"/>
        <end position="40"/>
    </location>
</feature>
<dbReference type="Proteomes" id="UP001303046">
    <property type="component" value="Unassembled WGS sequence"/>
</dbReference>
<comment type="caution">
    <text evidence="2">The sequence shown here is derived from an EMBL/GenBank/DDBJ whole genome shotgun (WGS) entry which is preliminary data.</text>
</comment>
<accession>A0ABR1C3D1</accession>
<feature type="compositionally biased region" description="Polar residues" evidence="1">
    <location>
        <begin position="15"/>
        <end position="30"/>
    </location>
</feature>
<feature type="region of interest" description="Disordered" evidence="1">
    <location>
        <begin position="1"/>
        <end position="53"/>
    </location>
</feature>